<keyword evidence="2" id="KW-1185">Reference proteome</keyword>
<evidence type="ECO:0000313" key="1">
    <source>
        <dbReference type="EMBL" id="VDN20557.1"/>
    </source>
</evidence>
<protein>
    <submittedName>
        <fullName evidence="1">Uncharacterized protein</fullName>
    </submittedName>
</protein>
<dbReference type="Proteomes" id="UP000281553">
    <property type="component" value="Unassembled WGS sequence"/>
</dbReference>
<accession>A0A3P7MA48</accession>
<dbReference type="AlphaFoldDB" id="A0A3P7MA48"/>
<reference evidence="1 2" key="1">
    <citation type="submission" date="2018-11" db="EMBL/GenBank/DDBJ databases">
        <authorList>
            <consortium name="Pathogen Informatics"/>
        </authorList>
    </citation>
    <scope>NUCLEOTIDE SEQUENCE [LARGE SCALE GENOMIC DNA]</scope>
</reference>
<name>A0A3P7MA48_DIBLA</name>
<gene>
    <name evidence="1" type="ORF">DILT_LOCUS13646</name>
</gene>
<sequence>MQERAEVRRSFVFDKTILLAEKTQILKGWGEHLQSIFNHLSNISDTASSCLFQVEVNDDSTSHPDHQETIKSMQQFSREKATGSDAIAAEIYKYFR</sequence>
<dbReference type="EMBL" id="UYRU01071045">
    <property type="protein sequence ID" value="VDN20557.1"/>
    <property type="molecule type" value="Genomic_DNA"/>
</dbReference>
<evidence type="ECO:0000313" key="2">
    <source>
        <dbReference type="Proteomes" id="UP000281553"/>
    </source>
</evidence>
<proteinExistence type="predicted"/>
<dbReference type="OrthoDB" id="10519339at2759"/>
<organism evidence="1 2">
    <name type="scientific">Dibothriocephalus latus</name>
    <name type="common">Fish tapeworm</name>
    <name type="synonym">Diphyllobothrium latum</name>
    <dbReference type="NCBI Taxonomy" id="60516"/>
    <lineage>
        <taxon>Eukaryota</taxon>
        <taxon>Metazoa</taxon>
        <taxon>Spiralia</taxon>
        <taxon>Lophotrochozoa</taxon>
        <taxon>Platyhelminthes</taxon>
        <taxon>Cestoda</taxon>
        <taxon>Eucestoda</taxon>
        <taxon>Diphyllobothriidea</taxon>
        <taxon>Diphyllobothriidae</taxon>
        <taxon>Dibothriocephalus</taxon>
    </lineage>
</organism>